<gene>
    <name evidence="3" type="ORF">KDK95_17020</name>
</gene>
<accession>A0A941EAM2</accession>
<protein>
    <submittedName>
        <fullName evidence="3">Type 1 glutamine amidotransferase</fullName>
    </submittedName>
</protein>
<evidence type="ECO:0000313" key="4">
    <source>
        <dbReference type="Proteomes" id="UP000676325"/>
    </source>
</evidence>
<dbReference type="NCBIfam" id="TIGR01382">
    <property type="entry name" value="PfpI"/>
    <property type="match status" value="1"/>
</dbReference>
<organism evidence="3 4">
    <name type="scientific">Actinospica acidithermotolerans</name>
    <dbReference type="NCBI Taxonomy" id="2828514"/>
    <lineage>
        <taxon>Bacteria</taxon>
        <taxon>Bacillati</taxon>
        <taxon>Actinomycetota</taxon>
        <taxon>Actinomycetes</taxon>
        <taxon>Catenulisporales</taxon>
        <taxon>Actinospicaceae</taxon>
        <taxon>Actinospica</taxon>
    </lineage>
</organism>
<dbReference type="InterPro" id="IPR006286">
    <property type="entry name" value="C56_PfpI-like"/>
</dbReference>
<dbReference type="InterPro" id="IPR029062">
    <property type="entry name" value="Class_I_gatase-like"/>
</dbReference>
<dbReference type="PANTHER" id="PTHR42733">
    <property type="entry name" value="DJ-1 PROTEIN"/>
    <property type="match status" value="1"/>
</dbReference>
<dbReference type="PANTHER" id="PTHR42733:SF12">
    <property type="entry name" value="PROTEINASE"/>
    <property type="match status" value="1"/>
</dbReference>
<dbReference type="PROSITE" id="PS51276">
    <property type="entry name" value="PEPTIDASE_C56_PFPI"/>
    <property type="match status" value="1"/>
</dbReference>
<name>A0A941EAM2_9ACTN</name>
<keyword evidence="4" id="KW-1185">Reference proteome</keyword>
<sequence length="199" mass="21598">MTQQQSDSKRAFDGASLADRNVAFLIAAEGAEQSETLRPWEAVNMAGGRAVLVCPQEGEAQLFDHLDRGQRMPVDLVLSDASAADFDALVLPGGVANPDFLRLDEDATRLVRAFFAAGKPVAAICHAPWLLVEADLVRDRSLTSWPSLRTDIGNAGGRWRDEPVVVDEQGPNTLVTSRKPQDLPEFCDALVRSFAAAKR</sequence>
<dbReference type="RefSeq" id="WP_212519160.1">
    <property type="nucleotide sequence ID" value="NZ_JAGSOH010000047.1"/>
</dbReference>
<dbReference type="AlphaFoldDB" id="A0A941EAM2"/>
<comment type="caution">
    <text evidence="3">The sequence shown here is derived from an EMBL/GenBank/DDBJ whole genome shotgun (WGS) entry which is preliminary data.</text>
</comment>
<dbReference type="EMBL" id="JAGSOH010000047">
    <property type="protein sequence ID" value="MBR7828021.1"/>
    <property type="molecule type" value="Genomic_DNA"/>
</dbReference>
<feature type="domain" description="DJ-1/PfpI" evidence="2">
    <location>
        <begin position="21"/>
        <end position="192"/>
    </location>
</feature>
<dbReference type="CDD" id="cd03134">
    <property type="entry name" value="GATase1_PfpI_like"/>
    <property type="match status" value="1"/>
</dbReference>
<reference evidence="3" key="1">
    <citation type="submission" date="2021-04" db="EMBL/GenBank/DDBJ databases">
        <title>Genome based classification of Actinospica acidithermotolerans sp. nov., an actinobacterium isolated from an Indonesian hot spring.</title>
        <authorList>
            <person name="Kusuma A.B."/>
            <person name="Putra K.E."/>
            <person name="Nafisah S."/>
            <person name="Loh J."/>
            <person name="Nouioui I."/>
            <person name="Goodfellow M."/>
        </authorList>
    </citation>
    <scope>NUCLEOTIDE SEQUENCE</scope>
    <source>
        <strain evidence="3">MGRD01-02</strain>
    </source>
</reference>
<dbReference type="SUPFAM" id="SSF52317">
    <property type="entry name" value="Class I glutamine amidotransferase-like"/>
    <property type="match status" value="1"/>
</dbReference>
<proteinExistence type="inferred from homology"/>
<comment type="similarity">
    <text evidence="1">Belongs to the peptidase C56 family.</text>
</comment>
<dbReference type="Gene3D" id="3.40.50.880">
    <property type="match status" value="1"/>
</dbReference>
<keyword evidence="3" id="KW-0315">Glutamine amidotransferase</keyword>
<dbReference type="InterPro" id="IPR002818">
    <property type="entry name" value="DJ-1/PfpI"/>
</dbReference>
<evidence type="ECO:0000313" key="3">
    <source>
        <dbReference type="EMBL" id="MBR7828021.1"/>
    </source>
</evidence>
<evidence type="ECO:0000259" key="2">
    <source>
        <dbReference type="Pfam" id="PF01965"/>
    </source>
</evidence>
<evidence type="ECO:0000256" key="1">
    <source>
        <dbReference type="ARBA" id="ARBA00008542"/>
    </source>
</evidence>
<dbReference type="Pfam" id="PF01965">
    <property type="entry name" value="DJ-1_PfpI"/>
    <property type="match status" value="1"/>
</dbReference>
<dbReference type="Proteomes" id="UP000676325">
    <property type="component" value="Unassembled WGS sequence"/>
</dbReference>